<accession>A0A4P9XVA7</accession>
<reference evidence="3" key="1">
    <citation type="journal article" date="2018" name="Nat. Microbiol.">
        <title>Leveraging single-cell genomics to expand the fungal tree of life.</title>
        <authorList>
            <person name="Ahrendt S.R."/>
            <person name="Quandt C.A."/>
            <person name="Ciobanu D."/>
            <person name="Clum A."/>
            <person name="Salamov A."/>
            <person name="Andreopoulos B."/>
            <person name="Cheng J.F."/>
            <person name="Woyke T."/>
            <person name="Pelin A."/>
            <person name="Henrissat B."/>
            <person name="Reynolds N.K."/>
            <person name="Benny G.L."/>
            <person name="Smith M.E."/>
            <person name="James T.Y."/>
            <person name="Grigoriev I.V."/>
        </authorList>
    </citation>
    <scope>NUCLEOTIDE SEQUENCE [LARGE SCALE GENOMIC DNA]</scope>
    <source>
        <strain evidence="3">RSA 1356</strain>
    </source>
</reference>
<evidence type="ECO:0000256" key="1">
    <source>
        <dbReference type="SAM" id="SignalP"/>
    </source>
</evidence>
<proteinExistence type="predicted"/>
<evidence type="ECO:0000313" key="2">
    <source>
        <dbReference type="EMBL" id="RKP09531.1"/>
    </source>
</evidence>
<organism evidence="2 3">
    <name type="scientific">Thamnocephalis sphaerospora</name>
    <dbReference type="NCBI Taxonomy" id="78915"/>
    <lineage>
        <taxon>Eukaryota</taxon>
        <taxon>Fungi</taxon>
        <taxon>Fungi incertae sedis</taxon>
        <taxon>Zoopagomycota</taxon>
        <taxon>Zoopagomycotina</taxon>
        <taxon>Zoopagomycetes</taxon>
        <taxon>Zoopagales</taxon>
        <taxon>Sigmoideomycetaceae</taxon>
        <taxon>Thamnocephalis</taxon>
    </lineage>
</organism>
<protein>
    <submittedName>
        <fullName evidence="2">Uncharacterized protein</fullName>
    </submittedName>
</protein>
<name>A0A4P9XVA7_9FUNG</name>
<keyword evidence="1" id="KW-0732">Signal</keyword>
<keyword evidence="3" id="KW-1185">Reference proteome</keyword>
<dbReference type="AlphaFoldDB" id="A0A4P9XVA7"/>
<dbReference type="Proteomes" id="UP000271241">
    <property type="component" value="Unassembled WGS sequence"/>
</dbReference>
<evidence type="ECO:0000313" key="3">
    <source>
        <dbReference type="Proteomes" id="UP000271241"/>
    </source>
</evidence>
<dbReference type="EMBL" id="KZ992507">
    <property type="protein sequence ID" value="RKP09531.1"/>
    <property type="molecule type" value="Genomic_DNA"/>
</dbReference>
<sequence length="237" mass="23939">MRIFNVTICVSLILIGAGLDRGAAAPTRDAFVLEKRGNIPIVPEKRRESANTVAGATEPEWAPQRVLPVETHQTAADDEFSTAVHAIEDTAIDVAPMVIASVASGATSLGASAIVGAATGGVGLPASMAIGGIAAGPVYNTVHKVVSKVIQGKNPFEPSEPPPETLEGVAHYAGDQIVKMVPSTIGGILGGAIGGTVMNSLSAAKPIIQNAAAIPAQAVTNKVTAEASKQVLGVILT</sequence>
<feature type="chain" id="PRO_5020325757" evidence="1">
    <location>
        <begin position="25"/>
        <end position="237"/>
    </location>
</feature>
<gene>
    <name evidence="2" type="ORF">THASP1DRAFT_28690</name>
</gene>
<feature type="signal peptide" evidence="1">
    <location>
        <begin position="1"/>
        <end position="24"/>
    </location>
</feature>